<evidence type="ECO:0000259" key="5">
    <source>
        <dbReference type="PROSITE" id="PS50103"/>
    </source>
</evidence>
<feature type="domain" description="C3H1-type" evidence="5">
    <location>
        <begin position="51"/>
        <end position="79"/>
    </location>
</feature>
<dbReference type="InterPro" id="IPR000571">
    <property type="entry name" value="Znf_CCCH"/>
</dbReference>
<reference evidence="6" key="1">
    <citation type="journal article" date="2017" name="Front. Microbiol.">
        <title>Genome Characterization of the First Mimiviruses of Lineage C Isolated in Brazil.</title>
        <authorList>
            <person name="Assis F.L."/>
            <person name="Franco-Luiz A.P.M."/>
            <person name="Dos Santos R.N."/>
            <person name="Campos F.S."/>
            <person name="Dornas F.P."/>
            <person name="Borato P.V.M."/>
            <person name="Franco A.C."/>
            <person name="Abrahao J.S."/>
            <person name="Colson P."/>
            <person name="Scola B."/>
        </authorList>
    </citation>
    <scope>NUCLEOTIDE SEQUENCE [LARGE SCALE GENOMIC DNA]</scope>
</reference>
<dbReference type="GO" id="GO:0008270">
    <property type="term" value="F:zinc ion binding"/>
    <property type="evidence" value="ECO:0007669"/>
    <property type="project" value="UniProtKB-KW"/>
</dbReference>
<keyword evidence="1 4" id="KW-0479">Metal-binding</keyword>
<evidence type="ECO:0000256" key="1">
    <source>
        <dbReference type="ARBA" id="ARBA00022723"/>
    </source>
</evidence>
<dbReference type="PROSITE" id="PS50103">
    <property type="entry name" value="ZF_C3H1"/>
    <property type="match status" value="1"/>
</dbReference>
<dbReference type="SUPFAM" id="SSF90229">
    <property type="entry name" value="CCCH zinc finger"/>
    <property type="match status" value="1"/>
</dbReference>
<name>A0A2L2DMC0_MIMIV</name>
<dbReference type="EMBL" id="MG602508">
    <property type="protein sequence ID" value="AVG47318.1"/>
    <property type="molecule type" value="Genomic_DNA"/>
</dbReference>
<accession>A0A2L2DMC0</accession>
<dbReference type="Proteomes" id="UP000280369">
    <property type="component" value="Segment"/>
</dbReference>
<organismHost>
    <name type="scientific">Acanthamoeba polyphaga</name>
    <name type="common">Amoeba</name>
    <dbReference type="NCBI Taxonomy" id="5757"/>
</organismHost>
<keyword evidence="3 4" id="KW-0862">Zinc</keyword>
<keyword evidence="2 4" id="KW-0863">Zinc-finger</keyword>
<evidence type="ECO:0000313" key="6">
    <source>
        <dbReference type="EMBL" id="AVG47318.1"/>
    </source>
</evidence>
<organism evidence="6">
    <name type="scientific">Acanthamoeba polyphaga mimivirus</name>
    <name type="common">APMV</name>
    <dbReference type="NCBI Taxonomy" id="212035"/>
    <lineage>
        <taxon>Viruses</taxon>
        <taxon>Varidnaviria</taxon>
        <taxon>Bamfordvirae</taxon>
        <taxon>Nucleocytoviricota</taxon>
        <taxon>Megaviricetes</taxon>
        <taxon>Imitervirales</taxon>
        <taxon>Mimiviridae</taxon>
        <taxon>Megamimivirinae</taxon>
        <taxon>Mimivirus</taxon>
        <taxon>Mimivirus bradfordmassiliense</taxon>
    </lineage>
</organism>
<evidence type="ECO:0000256" key="2">
    <source>
        <dbReference type="ARBA" id="ARBA00022771"/>
    </source>
</evidence>
<feature type="zinc finger region" description="C3H1-type" evidence="4">
    <location>
        <begin position="51"/>
        <end position="79"/>
    </location>
</feature>
<evidence type="ECO:0000256" key="4">
    <source>
        <dbReference type="PROSITE-ProRule" id="PRU00723"/>
    </source>
</evidence>
<evidence type="ECO:0000256" key="3">
    <source>
        <dbReference type="ARBA" id="ARBA00022833"/>
    </source>
</evidence>
<dbReference type="Proteomes" id="UP000279644">
    <property type="component" value="Segment"/>
</dbReference>
<sequence length="287" mass="33329">MYSDFDATNELNNNIDGYDSNDEIKIEITDSKNGKLYTHIYTVPYRPTHSNEKRLLCFSINNGENCVYGSNCTYAHSLDDQMIDDEKKFIYQMILDENLMNFTSINESKMQEIYKRLLYLTQICDLCKNGKCTGGYNCRNGVFNICLKICKNDLLTGECINNIKDISIDNSIIKKLADDKFKPAKNYRGCQNGHHLSLRNLTPYYKYIHQKENSKKNKYQSVRYIDIDSLSRIFNDKYVNNTNNFIKPEYDSESTDEEIDSWFRKDTGDIVDLSDSSDSSDPSHESD</sequence>
<proteinExistence type="predicted"/>
<dbReference type="InterPro" id="IPR036855">
    <property type="entry name" value="Znf_CCCH_sf"/>
</dbReference>
<dbReference type="EMBL" id="MG602507">
    <property type="protein sequence ID" value="AVG46212.1"/>
    <property type="molecule type" value="Genomic_DNA"/>
</dbReference>
<protein>
    <recommendedName>
        <fullName evidence="5">C3H1-type domain-containing protein</fullName>
    </recommendedName>
</protein>